<dbReference type="EMBL" id="BK014925">
    <property type="protein sequence ID" value="DAD82955.1"/>
    <property type="molecule type" value="Genomic_DNA"/>
</dbReference>
<evidence type="ECO:0000313" key="1">
    <source>
        <dbReference type="EMBL" id="DAD82955.1"/>
    </source>
</evidence>
<proteinExistence type="predicted"/>
<protein>
    <submittedName>
        <fullName evidence="1">Uncharacterized protein</fullName>
    </submittedName>
</protein>
<name>A0A8S5MLY3_9CAUD</name>
<organism evidence="1">
    <name type="scientific">Siphoviridae sp. ctXZx16</name>
    <dbReference type="NCBI Taxonomy" id="2826371"/>
    <lineage>
        <taxon>Viruses</taxon>
        <taxon>Duplodnaviria</taxon>
        <taxon>Heunggongvirae</taxon>
        <taxon>Uroviricota</taxon>
        <taxon>Caudoviricetes</taxon>
    </lineage>
</organism>
<accession>A0A8S5MLY3</accession>
<reference evidence="1" key="1">
    <citation type="journal article" date="2021" name="Proc. Natl. Acad. Sci. U.S.A.">
        <title>A Catalog of Tens of Thousands of Viruses from Human Metagenomes Reveals Hidden Associations with Chronic Diseases.</title>
        <authorList>
            <person name="Tisza M.J."/>
            <person name="Buck C.B."/>
        </authorList>
    </citation>
    <scope>NUCLEOTIDE SEQUENCE</scope>
    <source>
        <strain evidence="1">CtXZx16</strain>
    </source>
</reference>
<sequence length="129" mass="15072">MKKFNIVKKQFNLYGYIFSKNACYGAFNLMHNKINQASVWLIDDYTSNNIKVLIGNKWVTLNLHNKCVAGYYNNFIKPLIEKNDLKGRCVIKYSHNEYSSMQSNDTLTRRKKVKSITPNHKTIDEGFII</sequence>